<dbReference type="Gene3D" id="2.60.120.430">
    <property type="entry name" value="Galactose-binding lectin"/>
    <property type="match status" value="1"/>
</dbReference>
<protein>
    <submittedName>
        <fullName evidence="1">Uncharacterized protein</fullName>
    </submittedName>
</protein>
<evidence type="ECO:0000313" key="2">
    <source>
        <dbReference type="Proteomes" id="UP001056012"/>
    </source>
</evidence>
<organism evidence="1 2">
    <name type="scientific">Curvularia clavata</name>
    <dbReference type="NCBI Taxonomy" id="95742"/>
    <lineage>
        <taxon>Eukaryota</taxon>
        <taxon>Fungi</taxon>
        <taxon>Dikarya</taxon>
        <taxon>Ascomycota</taxon>
        <taxon>Pezizomycotina</taxon>
        <taxon>Dothideomycetes</taxon>
        <taxon>Pleosporomycetidae</taxon>
        <taxon>Pleosporales</taxon>
        <taxon>Pleosporineae</taxon>
        <taxon>Pleosporaceae</taxon>
        <taxon>Curvularia</taxon>
    </lineage>
</organism>
<name>A0A9Q8ZHD8_CURCL</name>
<dbReference type="InterPro" id="IPR008979">
    <property type="entry name" value="Galactose-bd-like_sf"/>
</dbReference>
<reference evidence="1" key="1">
    <citation type="submission" date="2021-12" db="EMBL/GenBank/DDBJ databases">
        <title>Curvularia clavata genome.</title>
        <authorList>
            <person name="Cao Y."/>
        </authorList>
    </citation>
    <scope>NUCLEOTIDE SEQUENCE</scope>
    <source>
        <strain evidence="1">Yc1106</strain>
    </source>
</reference>
<proteinExistence type="predicted"/>
<evidence type="ECO:0000313" key="1">
    <source>
        <dbReference type="EMBL" id="USP81992.1"/>
    </source>
</evidence>
<sequence length="1436" mass="154672">MLEFARIHVPERGLQAKLSRCHNFDIVRVQRWQVNLHEPGAHLSSETCGIQALQGFNFSDYYDINMPFFDNYTETGLVNVGYTPIKGAQTLGKYQVRNNGVDSADNSATNVAIVKYQPTGASGYVYSIGMDLGYLFTSAQNEGGGYSPWYDGHYYPGYDIETRIIKNIVTTSPHFVSLWTVPYNKGLAFTTTWDIDTYVSYPHGQGMAAAAQERGAAGNLNLHVKYITDAYENAYFQYGIPYIYQITGFRVAPDGYPYIDFGSHTVSHSPNAASFPFGTLQEQYVKGSTAGYAPYIHQCGSNSDGTPPTGDDCVKGGPSGLAFYTSGASASGEVRVSGYLIRYILQDVFKTNYNLTTYRPGNLAWSKYQPTHCVANGFIGGSSCSGNSHLTHLPFQVTHNREPFQELPYYEFPLQWSDGDGNMSSADFPGSDFSNQVSDIKKMARYGGHYNILIHPSDAVFDKIQIQRALHDTVRPFAVFFNQTGIANWWTNRDRAIVNVTSIGLTSATMTVRLDGKVEGLTLQVPRKYSVQSASGSLSVCQQPSYDKTTNAVVLRNTSKGLYTLNFNINLVDVNTSNCPDFTPKPLGDSECIAWDVMVDDFLELYFGNNNVNLLLLQTVAVGLSSNNVDGTLQLTATKNTGVNSYYTEISRFCFDATIYTHLYFDMVAPTGSSFYVQLVSYDSACNKEQPSATYLDVTRYAAADGTNHTVTIPLSDFQGQDMLHVRGIRIGNISPAYTPIYIDNIKIQKRCVTAPGEDRTQGLAIESFQNVDRWITGINNIFGQTDHNSSMTFAKLSELGRMQLLPSNANSFFYTDTAVNGTNLNATAYNGVSLSVRGPSGGAFDVVVASGTNTASTVNTKSYATLSQDKFSNITIPFSAFSGIRTNSLSRITLRNFTPNGGSAANNFTVQWLSLLGGPASGGAGPRCATISGYVVLDFCDPTEFPKQTNALGAPFSDNKTMSSYKQTISGAIDLVPRDGNSIFYSALARSSGCAAMNSSYQSIKLTASGPQGATANLGFKYGRDSCNTNVVTSYVPITFNAAPTQITVAFSKFPTGFNPQYLQSFILSNFSSPGSTYRIYSLAFTGPIDGPGCALCSGTILNTCVFSSDAPRTNRLLGGMTDEGSLASYSVDNDGSLDLVGKSDSYWYSQFGSTCYNANAVNATGIQLSVAAPAGTKFWVSMRWKTDVECSLTSPASSVAITSYVSFTDATSYKLAQIPFSDFPGMNSSRLDSVALSGFDPSNVGIQLGCISLTSIAAPPVPQSCNCPSNAWLNYCTSKNVDRNANGNLQSDDGTMQTAPTITNGALVLQPAISGSYWYSLQNCVDVSTSGFLYLNVTAKPGASFNVQLQSGGGGCAGSTLLQRASVSSSAYGSMTGSPILLKIPLSAYTSASNSAFSLKAINAVVLEGFNAETSTYSIYCAYFGSGATNSTGT</sequence>
<dbReference type="Gene3D" id="3.20.20.370">
    <property type="entry name" value="Glycoside hydrolase/deacetylase"/>
    <property type="match status" value="1"/>
</dbReference>
<dbReference type="EMBL" id="CP089280">
    <property type="protein sequence ID" value="USP81992.1"/>
    <property type="molecule type" value="Genomic_DNA"/>
</dbReference>
<gene>
    <name evidence="1" type="ORF">yc1106_09266</name>
</gene>
<accession>A0A9Q8ZHD8</accession>
<dbReference type="Proteomes" id="UP001056012">
    <property type="component" value="Chromosome 7"/>
</dbReference>
<keyword evidence="2" id="KW-1185">Reference proteome</keyword>
<dbReference type="OrthoDB" id="2107553at2759"/>
<dbReference type="SUPFAM" id="SSF49785">
    <property type="entry name" value="Galactose-binding domain-like"/>
    <property type="match status" value="1"/>
</dbReference>
<dbReference type="VEuPathDB" id="FungiDB:yc1106_09266"/>